<dbReference type="Gene3D" id="1.10.1660.10">
    <property type="match status" value="1"/>
</dbReference>
<dbReference type="CDD" id="cd01106">
    <property type="entry name" value="HTH_TipAL-Mta"/>
    <property type="match status" value="1"/>
</dbReference>
<organism evidence="6 7">
    <name type="scientific">Bacillus halotolerans</name>
    <dbReference type="NCBI Taxonomy" id="260554"/>
    <lineage>
        <taxon>Bacteria</taxon>
        <taxon>Bacillati</taxon>
        <taxon>Bacillota</taxon>
        <taxon>Bacilli</taxon>
        <taxon>Bacillales</taxon>
        <taxon>Bacillaceae</taxon>
        <taxon>Bacillus</taxon>
    </lineage>
</organism>
<keyword evidence="1" id="KW-0805">Transcription regulation</keyword>
<dbReference type="InterPro" id="IPR009061">
    <property type="entry name" value="DNA-bd_dom_put_sf"/>
</dbReference>
<evidence type="ECO:0000259" key="5">
    <source>
        <dbReference type="PROSITE" id="PS50937"/>
    </source>
</evidence>
<feature type="domain" description="HTH merR-type" evidence="5">
    <location>
        <begin position="1"/>
        <end position="71"/>
    </location>
</feature>
<keyword evidence="2" id="KW-0238">DNA-binding</keyword>
<dbReference type="Pfam" id="PF13411">
    <property type="entry name" value="MerR_1"/>
    <property type="match status" value="1"/>
</dbReference>
<evidence type="ECO:0000313" key="6">
    <source>
        <dbReference type="EMBL" id="MCY9183766.1"/>
    </source>
</evidence>
<dbReference type="SMART" id="SM00422">
    <property type="entry name" value="HTH_MERR"/>
    <property type="match status" value="1"/>
</dbReference>
<evidence type="ECO:0000256" key="2">
    <source>
        <dbReference type="ARBA" id="ARBA00023125"/>
    </source>
</evidence>
<dbReference type="Gene3D" id="1.10.490.50">
    <property type="entry name" value="Antibiotic binding domain of TipA-like multidrug resistance regulators"/>
    <property type="match status" value="1"/>
</dbReference>
<evidence type="ECO:0000256" key="1">
    <source>
        <dbReference type="ARBA" id="ARBA00023015"/>
    </source>
</evidence>
<dbReference type="PROSITE" id="PS50937">
    <property type="entry name" value="HTH_MERR_2"/>
    <property type="match status" value="1"/>
</dbReference>
<evidence type="ECO:0000256" key="4">
    <source>
        <dbReference type="ARBA" id="ARBA00023163"/>
    </source>
</evidence>
<keyword evidence="4" id="KW-0804">Transcription</keyword>
<dbReference type="EMBL" id="JALAWA010000002">
    <property type="protein sequence ID" value="MCY9183766.1"/>
    <property type="molecule type" value="Genomic_DNA"/>
</dbReference>
<proteinExistence type="predicted"/>
<reference evidence="6" key="1">
    <citation type="submission" date="2022-02" db="EMBL/GenBank/DDBJ databases">
        <title>Crop Bioprotection Bacillus Genome Sequencing.</title>
        <authorList>
            <person name="Dunlap C."/>
        </authorList>
    </citation>
    <scope>NUCLEOTIDE SEQUENCE</scope>
    <source>
        <strain evidence="6">EC49O2N-C10</strain>
    </source>
</reference>
<dbReference type="Pfam" id="PF07739">
    <property type="entry name" value="TipAS"/>
    <property type="match status" value="1"/>
</dbReference>
<protein>
    <submittedName>
        <fullName evidence="6">MerR family transcriptional regulator</fullName>
    </submittedName>
</protein>
<dbReference type="RefSeq" id="WP_024121009.1">
    <property type="nucleotide sequence ID" value="NZ_ASJT01000031.1"/>
</dbReference>
<evidence type="ECO:0000256" key="3">
    <source>
        <dbReference type="ARBA" id="ARBA00023159"/>
    </source>
</evidence>
<evidence type="ECO:0000313" key="7">
    <source>
        <dbReference type="Proteomes" id="UP001073053"/>
    </source>
</evidence>
<dbReference type="SUPFAM" id="SSF89082">
    <property type="entry name" value="Antibiotic binding domain of TipA-like multidrug resistance regulators"/>
    <property type="match status" value="1"/>
</dbReference>
<dbReference type="AlphaFoldDB" id="A0A9Q4EH79"/>
<dbReference type="InterPro" id="IPR047057">
    <property type="entry name" value="MerR_fam"/>
</dbReference>
<accession>A0A9Q4EH79</accession>
<dbReference type="Proteomes" id="UP001073053">
    <property type="component" value="Unassembled WGS sequence"/>
</dbReference>
<dbReference type="InterPro" id="IPR000551">
    <property type="entry name" value="MerR-type_HTH_dom"/>
</dbReference>
<comment type="caution">
    <text evidence="6">The sequence shown here is derived from an EMBL/GenBank/DDBJ whole genome shotgun (WGS) entry which is preliminary data.</text>
</comment>
<dbReference type="InterPro" id="IPR012925">
    <property type="entry name" value="TipAS_dom"/>
</dbReference>
<dbReference type="SUPFAM" id="SSF46955">
    <property type="entry name" value="Putative DNA-binding domain"/>
    <property type="match status" value="1"/>
</dbReference>
<dbReference type="PRINTS" id="PR00040">
    <property type="entry name" value="HTHMERR"/>
</dbReference>
<dbReference type="GO" id="GO:0003700">
    <property type="term" value="F:DNA-binding transcription factor activity"/>
    <property type="evidence" value="ECO:0007669"/>
    <property type="project" value="InterPro"/>
</dbReference>
<name>A0A9Q4EH79_9BACI</name>
<gene>
    <name evidence="6" type="ORF">MOF03_03700</name>
</gene>
<keyword evidence="3" id="KW-0010">Activator</keyword>
<dbReference type="PANTHER" id="PTHR30204:SF90">
    <property type="entry name" value="HTH-TYPE TRANSCRIPTIONAL ACTIVATOR MTA"/>
    <property type="match status" value="1"/>
</dbReference>
<dbReference type="InterPro" id="IPR036244">
    <property type="entry name" value="TipA-like_antibiotic-bd"/>
</dbReference>
<sequence length="255" mass="30363">MEYTVQKLAKLAGVSTRTLRYYDEINLLKPARINSSGYRIYGEKEINELQHILFYRELGFQLEEIKKLIFSPSFNRHKALKDHHAELLEERARIDSLIQNVEKTIHAEERNEKMRDEEKFKGFKKELVEENERKYGAEIRQKYGEEAVEETNQEVLNMTKEQYEELTATEKEMFEKLKKAFEEGDPKSEDALKAAELHKKWLLYHWSDYSKEAHAGLGEMYVSDERFKRYYDQHGEGLAEFLRQVIYVYTGKVND</sequence>
<dbReference type="PANTHER" id="PTHR30204">
    <property type="entry name" value="REDOX-CYCLING DRUG-SENSING TRANSCRIPTIONAL ACTIVATOR SOXR"/>
    <property type="match status" value="1"/>
</dbReference>
<dbReference type="GO" id="GO:0003677">
    <property type="term" value="F:DNA binding"/>
    <property type="evidence" value="ECO:0007669"/>
    <property type="project" value="UniProtKB-KW"/>
</dbReference>